<dbReference type="PANTHER" id="PTHR43580">
    <property type="entry name" value="OXIDOREDUCTASE GLYR1-RELATED"/>
    <property type="match status" value="1"/>
</dbReference>
<dbReference type="Gene3D" id="3.40.50.720">
    <property type="entry name" value="NAD(P)-binding Rossmann-like Domain"/>
    <property type="match status" value="1"/>
</dbReference>
<reference evidence="3 4" key="1">
    <citation type="journal article" date="2016" name="Nat. Commun.">
        <title>Ectomycorrhizal ecology is imprinted in the genome of the dominant symbiotic fungus Cenococcum geophilum.</title>
        <authorList>
            <consortium name="DOE Joint Genome Institute"/>
            <person name="Peter M."/>
            <person name="Kohler A."/>
            <person name="Ohm R.A."/>
            <person name="Kuo A."/>
            <person name="Krutzmann J."/>
            <person name="Morin E."/>
            <person name="Arend M."/>
            <person name="Barry K.W."/>
            <person name="Binder M."/>
            <person name="Choi C."/>
            <person name="Clum A."/>
            <person name="Copeland A."/>
            <person name="Grisel N."/>
            <person name="Haridas S."/>
            <person name="Kipfer T."/>
            <person name="LaButti K."/>
            <person name="Lindquist E."/>
            <person name="Lipzen A."/>
            <person name="Maire R."/>
            <person name="Meier B."/>
            <person name="Mihaltcheva S."/>
            <person name="Molinier V."/>
            <person name="Murat C."/>
            <person name="Poggeler S."/>
            <person name="Quandt C.A."/>
            <person name="Sperisen C."/>
            <person name="Tritt A."/>
            <person name="Tisserant E."/>
            <person name="Crous P.W."/>
            <person name="Henrissat B."/>
            <person name="Nehls U."/>
            <person name="Egli S."/>
            <person name="Spatafora J.W."/>
            <person name="Grigoriev I.V."/>
            <person name="Martin F.M."/>
        </authorList>
    </citation>
    <scope>NUCLEOTIDE SEQUENCE [LARGE SCALE GENOMIC DNA]</scope>
    <source>
        <strain evidence="3 4">CBS 459.81</strain>
    </source>
</reference>
<dbReference type="Pfam" id="PF03446">
    <property type="entry name" value="NAD_binding_2"/>
    <property type="match status" value="1"/>
</dbReference>
<name>A0A8E2J9X6_9PEZI</name>
<dbReference type="GO" id="GO:0050661">
    <property type="term" value="F:NADP binding"/>
    <property type="evidence" value="ECO:0007669"/>
    <property type="project" value="InterPro"/>
</dbReference>
<dbReference type="InterPro" id="IPR013328">
    <property type="entry name" value="6PGD_dom2"/>
</dbReference>
<evidence type="ECO:0000313" key="4">
    <source>
        <dbReference type="Proteomes" id="UP000250266"/>
    </source>
</evidence>
<evidence type="ECO:0000313" key="3">
    <source>
        <dbReference type="EMBL" id="OCK74717.1"/>
    </source>
</evidence>
<dbReference type="Proteomes" id="UP000250266">
    <property type="component" value="Unassembled WGS sequence"/>
</dbReference>
<dbReference type="PANTHER" id="PTHR43580:SF3">
    <property type="entry name" value="6-PHOSPHOGLUCONATE DEHYDROGENASE FAMILY PROTEIN (AFU_ORTHOLOGUE AFUA_2G11600)"/>
    <property type="match status" value="1"/>
</dbReference>
<dbReference type="SUPFAM" id="SSF51735">
    <property type="entry name" value="NAD(P)-binding Rossmann-fold domains"/>
    <property type="match status" value="1"/>
</dbReference>
<dbReference type="AlphaFoldDB" id="A0A8E2J9X6"/>
<accession>A0A8E2J9X6</accession>
<dbReference type="OrthoDB" id="435038at2759"/>
<keyword evidence="4" id="KW-1185">Reference proteome</keyword>
<dbReference type="EMBL" id="KV745427">
    <property type="protein sequence ID" value="OCK74717.1"/>
    <property type="molecule type" value="Genomic_DNA"/>
</dbReference>
<organism evidence="3 4">
    <name type="scientific">Lepidopterella palustris CBS 459.81</name>
    <dbReference type="NCBI Taxonomy" id="1314670"/>
    <lineage>
        <taxon>Eukaryota</taxon>
        <taxon>Fungi</taxon>
        <taxon>Dikarya</taxon>
        <taxon>Ascomycota</taxon>
        <taxon>Pezizomycotina</taxon>
        <taxon>Dothideomycetes</taxon>
        <taxon>Pleosporomycetidae</taxon>
        <taxon>Mytilinidiales</taxon>
        <taxon>Argynnaceae</taxon>
        <taxon>Lepidopterella</taxon>
    </lineage>
</organism>
<dbReference type="InterPro" id="IPR036291">
    <property type="entry name" value="NAD(P)-bd_dom_sf"/>
</dbReference>
<dbReference type="InterPro" id="IPR008927">
    <property type="entry name" value="6-PGluconate_DH-like_C_sf"/>
</dbReference>
<evidence type="ECO:0000256" key="1">
    <source>
        <dbReference type="ARBA" id="ARBA00007598"/>
    </source>
</evidence>
<proteinExistence type="inferred from homology"/>
<gene>
    <name evidence="3" type="ORF">K432DRAFT_420180</name>
</gene>
<feature type="domain" description="6-phosphogluconate dehydrogenase NADP-binding" evidence="2">
    <location>
        <begin position="46"/>
        <end position="133"/>
    </location>
</feature>
<comment type="similarity">
    <text evidence="1">Belongs to the HIBADH-related family. NP60 subfamily.</text>
</comment>
<dbReference type="SUPFAM" id="SSF48179">
    <property type="entry name" value="6-phosphogluconate dehydrogenase C-terminal domain-like"/>
    <property type="match status" value="1"/>
</dbReference>
<dbReference type="Gene3D" id="1.10.1040.10">
    <property type="entry name" value="N-(1-d-carboxylethyl)-l-norvaline Dehydrogenase, domain 2"/>
    <property type="match status" value="1"/>
</dbReference>
<sequence length="243" mass="26503">MFVTFNGWIEILLSRARCRALTRQGSQNGTFTPPAAKLLHLLCISGKTKVASSIENVVKSVDIVFVCLSNDKAVNDTVDTALRADVKRKLFMDCSTAYPQTSNVLSKTISGKRAEFVAMLVFDAPAMAHAGSLHRESGQATLLKGIGNTFVIYMVESLLEDHKLAKKSGLGSKNLRKLIKSMFFRLYTTYLNRIMAGDFNLAKKNERHALDLAKKTRGNEDGCVAGGCIVPGRGGESGLKLEN</sequence>
<dbReference type="InterPro" id="IPR051265">
    <property type="entry name" value="HIBADH-related_NP60_sf"/>
</dbReference>
<dbReference type="InterPro" id="IPR006115">
    <property type="entry name" value="6PGDH_NADP-bd"/>
</dbReference>
<evidence type="ECO:0000259" key="2">
    <source>
        <dbReference type="Pfam" id="PF03446"/>
    </source>
</evidence>
<protein>
    <recommendedName>
        <fullName evidence="2">6-phosphogluconate dehydrogenase NADP-binding domain-containing protein</fullName>
    </recommendedName>
</protein>